<feature type="domain" description="HAMP" evidence="6">
    <location>
        <begin position="226"/>
        <end position="265"/>
    </location>
</feature>
<dbReference type="InterPro" id="IPR004090">
    <property type="entry name" value="Chemotax_Me-accpt_rcpt"/>
</dbReference>
<evidence type="ECO:0000313" key="7">
    <source>
        <dbReference type="EMBL" id="QTA91857.1"/>
    </source>
</evidence>
<feature type="transmembrane region" description="Helical" evidence="4">
    <location>
        <begin position="110"/>
        <end position="127"/>
    </location>
</feature>
<evidence type="ECO:0000313" key="8">
    <source>
        <dbReference type="Proteomes" id="UP000663722"/>
    </source>
</evidence>
<feature type="transmembrane region" description="Helical" evidence="4">
    <location>
        <begin position="70"/>
        <end position="90"/>
    </location>
</feature>
<accession>A0A975GSF5</accession>
<protein>
    <submittedName>
        <fullName evidence="7">Methyl-accepting chemotaxis protein signailling domain-containing protein</fullName>
    </submittedName>
</protein>
<keyword evidence="4" id="KW-1133">Transmembrane helix</keyword>
<feature type="transmembrane region" description="Helical" evidence="4">
    <location>
        <begin position="157"/>
        <end position="179"/>
    </location>
</feature>
<dbReference type="CDD" id="cd06225">
    <property type="entry name" value="HAMP"/>
    <property type="match status" value="1"/>
</dbReference>
<keyword evidence="3" id="KW-0807">Transducer</keyword>
<dbReference type="GO" id="GO:0006935">
    <property type="term" value="P:chemotaxis"/>
    <property type="evidence" value="ECO:0007669"/>
    <property type="project" value="UniProtKB-KW"/>
</dbReference>
<gene>
    <name evidence="7" type="ORF">dnm_079310</name>
</gene>
<dbReference type="GO" id="GO:0005886">
    <property type="term" value="C:plasma membrane"/>
    <property type="evidence" value="ECO:0007669"/>
    <property type="project" value="TreeGrafter"/>
</dbReference>
<keyword evidence="8" id="KW-1185">Reference proteome</keyword>
<dbReference type="PRINTS" id="PR00260">
    <property type="entry name" value="CHEMTRNSDUCR"/>
</dbReference>
<evidence type="ECO:0000256" key="4">
    <source>
        <dbReference type="SAM" id="Phobius"/>
    </source>
</evidence>
<dbReference type="Pfam" id="PF00015">
    <property type="entry name" value="MCPsignal"/>
    <property type="match status" value="1"/>
</dbReference>
<dbReference type="PROSITE" id="PS50885">
    <property type="entry name" value="HAMP"/>
    <property type="match status" value="1"/>
</dbReference>
<comment type="similarity">
    <text evidence="2">Belongs to the methyl-accepting chemotaxis (MCP) protein family.</text>
</comment>
<organism evidence="7 8">
    <name type="scientific">Desulfonema magnum</name>
    <dbReference type="NCBI Taxonomy" id="45655"/>
    <lineage>
        <taxon>Bacteria</taxon>
        <taxon>Pseudomonadati</taxon>
        <taxon>Thermodesulfobacteriota</taxon>
        <taxon>Desulfobacteria</taxon>
        <taxon>Desulfobacterales</taxon>
        <taxon>Desulfococcaceae</taxon>
        <taxon>Desulfonema</taxon>
    </lineage>
</organism>
<dbReference type="Proteomes" id="UP000663722">
    <property type="component" value="Chromosome"/>
</dbReference>
<feature type="transmembrane region" description="Helical" evidence="4">
    <location>
        <begin position="30"/>
        <end position="49"/>
    </location>
</feature>
<evidence type="ECO:0000256" key="1">
    <source>
        <dbReference type="ARBA" id="ARBA00022500"/>
    </source>
</evidence>
<dbReference type="SMART" id="SM00283">
    <property type="entry name" value="MA"/>
    <property type="match status" value="1"/>
</dbReference>
<dbReference type="GO" id="GO:0007165">
    <property type="term" value="P:signal transduction"/>
    <property type="evidence" value="ECO:0007669"/>
    <property type="project" value="UniProtKB-KW"/>
</dbReference>
<evidence type="ECO:0000256" key="2">
    <source>
        <dbReference type="ARBA" id="ARBA00029447"/>
    </source>
</evidence>
<sequence length="573" mass="63267">MPPFWWLAGNWYLKLWTLDETIQISLSPVLLVYVAGYVTMSYVFLTNHFKIIEIYKIERSNLNLDKAQHAAASLPKSFLFLIGLYCIIGPNTGMWGKEFLTSPEYIMGELLGIPIIFLFSLPLFIVLTKKWEQFCDFVPVSENCVALQLRGKIFFSAYLSFVGGILVMLICAYSCFYTADSLEQGLSFLLKKGVIFSLLVCAVAAFDILLLSQQIGYATRNGLGKLKAVSNGELNIQPDISTRDEWGYLLVSLNKMIENLSSFAIDVQKAAEKVALGSEQMKANAGQISQGTSQQAANVEEISSSMEEMSSTVNLNAENAQQTASIAMEAARGAREGGKTVNKTVQAMNVISDKIRIIEDIARETDMLALNASIEAARAGEYGMGFAVVASEIGKLSKRCQEAAKEISALSISNISLAQETGRQLENMIAGIQKTAELVQEISISCNEQADGISQVNMAIQQLDDVIQDNVASTEEMAASGHEFAGQAERLLKTASFFKISEIVKQKFEEQSEALSDRKAQKLKELFEKFVAAEKQNVMDILNKKDSSEKITGEKESISIEMEEVKDKDFESY</sequence>
<keyword evidence="4" id="KW-0812">Transmembrane</keyword>
<reference evidence="7" key="1">
    <citation type="journal article" date="2021" name="Microb. Physiol.">
        <title>Proteogenomic Insights into the Physiology of Marine, Sulfate-Reducing, Filamentous Desulfonema limicola and Desulfonema magnum.</title>
        <authorList>
            <person name="Schnaars V."/>
            <person name="Wohlbrand L."/>
            <person name="Scheve S."/>
            <person name="Hinrichs C."/>
            <person name="Reinhardt R."/>
            <person name="Rabus R."/>
        </authorList>
    </citation>
    <scope>NUCLEOTIDE SEQUENCE</scope>
    <source>
        <strain evidence="7">4be13</strain>
    </source>
</reference>
<proteinExistence type="inferred from homology"/>
<dbReference type="KEGG" id="dmm:dnm_079310"/>
<dbReference type="PANTHER" id="PTHR43531">
    <property type="entry name" value="PROTEIN ICFG"/>
    <property type="match status" value="1"/>
</dbReference>
<dbReference type="InterPro" id="IPR004089">
    <property type="entry name" value="MCPsignal_dom"/>
</dbReference>
<dbReference type="AlphaFoldDB" id="A0A975GSF5"/>
<dbReference type="PROSITE" id="PS50111">
    <property type="entry name" value="CHEMOTAXIS_TRANSDUC_2"/>
    <property type="match status" value="1"/>
</dbReference>
<evidence type="ECO:0000259" key="6">
    <source>
        <dbReference type="PROSITE" id="PS50885"/>
    </source>
</evidence>
<dbReference type="GO" id="GO:0004888">
    <property type="term" value="F:transmembrane signaling receptor activity"/>
    <property type="evidence" value="ECO:0007669"/>
    <property type="project" value="InterPro"/>
</dbReference>
<feature type="transmembrane region" description="Helical" evidence="4">
    <location>
        <begin position="194"/>
        <end position="211"/>
    </location>
</feature>
<keyword evidence="1" id="KW-0145">Chemotaxis</keyword>
<dbReference type="InterPro" id="IPR051310">
    <property type="entry name" value="MCP_chemotaxis"/>
</dbReference>
<dbReference type="Gene3D" id="1.10.287.950">
    <property type="entry name" value="Methyl-accepting chemotaxis protein"/>
    <property type="match status" value="1"/>
</dbReference>
<feature type="domain" description="Methyl-accepting transducer" evidence="5">
    <location>
        <begin position="270"/>
        <end position="485"/>
    </location>
</feature>
<keyword evidence="4" id="KW-0472">Membrane</keyword>
<dbReference type="PANTHER" id="PTHR43531:SF11">
    <property type="entry name" value="METHYL-ACCEPTING CHEMOTAXIS PROTEIN 3"/>
    <property type="match status" value="1"/>
</dbReference>
<dbReference type="EMBL" id="CP061800">
    <property type="protein sequence ID" value="QTA91857.1"/>
    <property type="molecule type" value="Genomic_DNA"/>
</dbReference>
<dbReference type="InterPro" id="IPR003660">
    <property type="entry name" value="HAMP_dom"/>
</dbReference>
<evidence type="ECO:0000259" key="5">
    <source>
        <dbReference type="PROSITE" id="PS50111"/>
    </source>
</evidence>
<name>A0A975GSF5_9BACT</name>
<dbReference type="SUPFAM" id="SSF58104">
    <property type="entry name" value="Methyl-accepting chemotaxis protein (MCP) signaling domain"/>
    <property type="match status" value="1"/>
</dbReference>
<evidence type="ECO:0000256" key="3">
    <source>
        <dbReference type="PROSITE-ProRule" id="PRU00284"/>
    </source>
</evidence>